<protein>
    <submittedName>
        <fullName evidence="1">Uncharacterized protein</fullName>
    </submittedName>
</protein>
<name>A0A0E9VQG0_ANGAN</name>
<organism evidence="1">
    <name type="scientific">Anguilla anguilla</name>
    <name type="common">European freshwater eel</name>
    <name type="synonym">Muraena anguilla</name>
    <dbReference type="NCBI Taxonomy" id="7936"/>
    <lineage>
        <taxon>Eukaryota</taxon>
        <taxon>Metazoa</taxon>
        <taxon>Chordata</taxon>
        <taxon>Craniata</taxon>
        <taxon>Vertebrata</taxon>
        <taxon>Euteleostomi</taxon>
        <taxon>Actinopterygii</taxon>
        <taxon>Neopterygii</taxon>
        <taxon>Teleostei</taxon>
        <taxon>Anguilliformes</taxon>
        <taxon>Anguillidae</taxon>
        <taxon>Anguilla</taxon>
    </lineage>
</organism>
<reference evidence="1" key="2">
    <citation type="journal article" date="2015" name="Fish Shellfish Immunol.">
        <title>Early steps in the European eel (Anguilla anguilla)-Vibrio vulnificus interaction in the gills: Role of the RtxA13 toxin.</title>
        <authorList>
            <person name="Callol A."/>
            <person name="Pajuelo D."/>
            <person name="Ebbesson L."/>
            <person name="Teles M."/>
            <person name="MacKenzie S."/>
            <person name="Amaro C."/>
        </authorList>
    </citation>
    <scope>NUCLEOTIDE SEQUENCE</scope>
</reference>
<dbReference type="AlphaFoldDB" id="A0A0E9VQG0"/>
<proteinExistence type="predicted"/>
<dbReference type="EMBL" id="GBXM01028253">
    <property type="protein sequence ID" value="JAH80324.1"/>
    <property type="molecule type" value="Transcribed_RNA"/>
</dbReference>
<reference evidence="1" key="1">
    <citation type="submission" date="2014-11" db="EMBL/GenBank/DDBJ databases">
        <authorList>
            <person name="Amaro Gonzalez C."/>
        </authorList>
    </citation>
    <scope>NUCLEOTIDE SEQUENCE</scope>
</reference>
<accession>A0A0E9VQG0</accession>
<evidence type="ECO:0000313" key="1">
    <source>
        <dbReference type="EMBL" id="JAH80324.1"/>
    </source>
</evidence>
<sequence>MVTLMHIVKWTQGKEEGRATLPALFNFGF</sequence>